<dbReference type="eggNOG" id="ENOG502ZNY9">
    <property type="taxonomic scope" value="Bacteria"/>
</dbReference>
<feature type="compositionally biased region" description="Low complexity" evidence="1">
    <location>
        <begin position="34"/>
        <end position="49"/>
    </location>
</feature>
<feature type="chain" id="PRO_5002858241" description="TPR repeat-containing protein" evidence="2">
    <location>
        <begin position="32"/>
        <end position="212"/>
    </location>
</feature>
<dbReference type="OrthoDB" id="511540at2"/>
<sequence>MLKVLVRCFSLNSIMAISLTLGIVQPLAIQAQTPSVSPNNSESVNSQQNAGDDTSNEDLSDPNNLRPLTQADSLLSLQGGERLMSEANEAINKENYTLATTKLEQARKIFNQLSNFHLQLANSFSGIDTKITESQRNSALKTGQMRDAATYQLALVHRAQNQPELAVPLLIQVIRSQNPTTDLGKKCYQQLYELGFVDVPFSTSPTATSPNP</sequence>
<protein>
    <recommendedName>
        <fullName evidence="5">TPR repeat-containing protein</fullName>
    </recommendedName>
</protein>
<evidence type="ECO:0000256" key="2">
    <source>
        <dbReference type="SAM" id="SignalP"/>
    </source>
</evidence>
<keyword evidence="4" id="KW-1185">Reference proteome</keyword>
<name>B7JZE3_RIPO1</name>
<dbReference type="STRING" id="41431.PCC8801_3386"/>
<feature type="region of interest" description="Disordered" evidence="1">
    <location>
        <begin position="34"/>
        <end position="67"/>
    </location>
</feature>
<organism evidence="3 4">
    <name type="scientific">Rippkaea orientalis (strain PCC 8801 / RF-1)</name>
    <name type="common">Cyanothece sp. (strain PCC 8801)</name>
    <dbReference type="NCBI Taxonomy" id="41431"/>
    <lineage>
        <taxon>Bacteria</taxon>
        <taxon>Bacillati</taxon>
        <taxon>Cyanobacteriota</taxon>
        <taxon>Cyanophyceae</taxon>
        <taxon>Oscillatoriophycideae</taxon>
        <taxon>Chroococcales</taxon>
        <taxon>Aphanothecaceae</taxon>
        <taxon>Rippkaea</taxon>
        <taxon>Rippkaea orientalis</taxon>
    </lineage>
</organism>
<dbReference type="KEGG" id="cyp:PCC8801_3386"/>
<evidence type="ECO:0000313" key="3">
    <source>
        <dbReference type="EMBL" id="ACK67354.1"/>
    </source>
</evidence>
<evidence type="ECO:0008006" key="5">
    <source>
        <dbReference type="Google" id="ProtNLM"/>
    </source>
</evidence>
<dbReference type="Gene3D" id="1.25.40.10">
    <property type="entry name" value="Tetratricopeptide repeat domain"/>
    <property type="match status" value="1"/>
</dbReference>
<reference evidence="4" key="1">
    <citation type="journal article" date="2011" name="MBio">
        <title>Novel metabolic attributes of the genus Cyanothece, comprising a group of unicellular nitrogen-fixing Cyanobacteria.</title>
        <authorList>
            <person name="Bandyopadhyay A."/>
            <person name="Elvitigala T."/>
            <person name="Welsh E."/>
            <person name="Stockel J."/>
            <person name="Liberton M."/>
            <person name="Min H."/>
            <person name="Sherman L.A."/>
            <person name="Pakrasi H.B."/>
        </authorList>
    </citation>
    <scope>NUCLEOTIDE SEQUENCE [LARGE SCALE GENOMIC DNA]</scope>
    <source>
        <strain evidence="4">PCC 8801</strain>
    </source>
</reference>
<dbReference type="AlphaFoldDB" id="B7JZE3"/>
<dbReference type="HOGENOM" id="CLU_099414_0_1_3"/>
<dbReference type="InterPro" id="IPR011990">
    <property type="entry name" value="TPR-like_helical_dom_sf"/>
</dbReference>
<accession>B7JZE3</accession>
<evidence type="ECO:0000256" key="1">
    <source>
        <dbReference type="SAM" id="MobiDB-lite"/>
    </source>
</evidence>
<dbReference type="RefSeq" id="WP_012596615.1">
    <property type="nucleotide sequence ID" value="NC_011726.1"/>
</dbReference>
<evidence type="ECO:0000313" key="4">
    <source>
        <dbReference type="Proteomes" id="UP000008204"/>
    </source>
</evidence>
<gene>
    <name evidence="3" type="ordered locus">PCC8801_3386</name>
</gene>
<proteinExistence type="predicted"/>
<keyword evidence="2" id="KW-0732">Signal</keyword>
<dbReference type="Proteomes" id="UP000008204">
    <property type="component" value="Chromosome"/>
</dbReference>
<feature type="signal peptide" evidence="2">
    <location>
        <begin position="1"/>
        <end position="31"/>
    </location>
</feature>
<dbReference type="EMBL" id="CP001287">
    <property type="protein sequence ID" value="ACK67354.1"/>
    <property type="molecule type" value="Genomic_DNA"/>
</dbReference>